<gene>
    <name evidence="1" type="ORF">MWN33_17030</name>
</gene>
<organism evidence="1 2">
    <name type="scientific">Ancylobacter koreensis</name>
    <dbReference type="NCBI Taxonomy" id="266121"/>
    <lineage>
        <taxon>Bacteria</taxon>
        <taxon>Pseudomonadati</taxon>
        <taxon>Pseudomonadota</taxon>
        <taxon>Alphaproteobacteria</taxon>
        <taxon>Hyphomicrobiales</taxon>
        <taxon>Xanthobacteraceae</taxon>
        <taxon>Ancylobacter</taxon>
    </lineage>
</organism>
<comment type="caution">
    <text evidence="1">The sequence shown here is derived from an EMBL/GenBank/DDBJ whole genome shotgun (WGS) entry which is preliminary data.</text>
</comment>
<dbReference type="RefSeq" id="WP_247202238.1">
    <property type="nucleotide sequence ID" value="NZ_JALKCG010000008.1"/>
</dbReference>
<protein>
    <submittedName>
        <fullName evidence="1">Uncharacterized protein</fullName>
    </submittedName>
</protein>
<keyword evidence="2" id="KW-1185">Reference proteome</keyword>
<accession>A0ABT0DR38</accession>
<dbReference type="Proteomes" id="UP001202867">
    <property type="component" value="Unassembled WGS sequence"/>
</dbReference>
<evidence type="ECO:0000313" key="2">
    <source>
        <dbReference type="Proteomes" id="UP001202867"/>
    </source>
</evidence>
<proteinExistence type="predicted"/>
<dbReference type="EMBL" id="JALKCG010000008">
    <property type="protein sequence ID" value="MCK0209740.1"/>
    <property type="molecule type" value="Genomic_DNA"/>
</dbReference>
<name>A0ABT0DR38_9HYPH</name>
<evidence type="ECO:0000313" key="1">
    <source>
        <dbReference type="EMBL" id="MCK0209740.1"/>
    </source>
</evidence>
<reference evidence="1 2" key="1">
    <citation type="submission" date="2022-04" db="EMBL/GenBank/DDBJ databases">
        <authorList>
            <person name="Grouzdev D.S."/>
            <person name="Pantiukh K.S."/>
            <person name="Krutkina M.S."/>
        </authorList>
    </citation>
    <scope>NUCLEOTIDE SEQUENCE [LARGE SCALE GENOMIC DNA]</scope>
    <source>
        <strain evidence="1 2">Jip08</strain>
    </source>
</reference>
<reference evidence="2" key="2">
    <citation type="submission" date="2023-07" db="EMBL/GenBank/DDBJ databases">
        <title>Ancylobacter moscoviensis sp. nov., facultatively methylotrophic bacteria from activated sludge and the reclassification of Starkeya novella (Starkey 1934) Kelly et al. 2000 as Ancylobacter novellus comb. nov., Starkeya koreensis Im et al. 2006 as Ancylobacter koreensis comb.nov., Angulomicrobium tetraedrale Vasil'eva et al. 1986 as Ancylobacter tetraedralis comb. nov., Angulomicrobium amanitiforme Fritz et al. 2004 as Ancylobacter amanitiformis comb. nov. and Methylorhabdus multivorans Doronina et al. 1996 as Ancylobacter multivorans comb. nov. and emended description of the genus Ancylobacter.</title>
        <authorList>
            <person name="Doronina N."/>
            <person name="Chemodurova A."/>
            <person name="Grouzdev D."/>
            <person name="Koziaeva V."/>
            <person name="Shi W."/>
            <person name="Wu L."/>
            <person name="Kaparullina E."/>
        </authorList>
    </citation>
    <scope>NUCLEOTIDE SEQUENCE [LARGE SCALE GENOMIC DNA]</scope>
    <source>
        <strain evidence="2">Jip08</strain>
    </source>
</reference>
<sequence length="228" mass="25882">MQSKGVLAIWHDIEPAYETAVLEWYNREHHIERVSIPGFVRARRHSALAGAPALFIYYETVSPQVLGSAPYLARVNAPTEWTRLCMPHFRANSRTVCRASLVLQGPEGGCVLTLRLRPEAGREEDLRRHVGEELFPRLREEPLFLRAELWEAVDDITTIRSTERVIRGAEDRTEAWTLVVWASDPLTIARIAARLADAQELKAAGASPEMQCGQYRLDLALEREFIPQ</sequence>